<evidence type="ECO:0000259" key="3">
    <source>
        <dbReference type="PROSITE" id="PS50977"/>
    </source>
</evidence>
<sequence length="213" mass="23488">MPTATPLRRSHRDRSDATRAQLIAAAIRVVREKAFHGASVFEVAKAAGVTPGAFQHHFGTKAELMMQVTESILRGDLDDPLAWPKATASLRRRAEGAVQALWKRVYEPERFLVAWQIYFGSASDDALRERLAAKRAELSQVLHGRFLGTFPELAGQRDGAAFVDTVLSTLRGIAMTRLFGPQQELVDAQLAQLARLIELRCAAAPASNRRKTT</sequence>
<name>A0ABT0YMS3_9BURK</name>
<keyword evidence="1 2" id="KW-0238">DNA-binding</keyword>
<dbReference type="InterPro" id="IPR001647">
    <property type="entry name" value="HTH_TetR"/>
</dbReference>
<keyword evidence="5" id="KW-1185">Reference proteome</keyword>
<dbReference type="PROSITE" id="PS50977">
    <property type="entry name" value="HTH_TETR_2"/>
    <property type="match status" value="1"/>
</dbReference>
<dbReference type="EMBL" id="JAMKFE010000005">
    <property type="protein sequence ID" value="MCM5680034.1"/>
    <property type="molecule type" value="Genomic_DNA"/>
</dbReference>
<gene>
    <name evidence="4" type="ORF">M8A51_10865</name>
</gene>
<proteinExistence type="predicted"/>
<comment type="caution">
    <text evidence="4">The sequence shown here is derived from an EMBL/GenBank/DDBJ whole genome shotgun (WGS) entry which is preliminary data.</text>
</comment>
<dbReference type="Gene3D" id="1.10.357.10">
    <property type="entry name" value="Tetracycline Repressor, domain 2"/>
    <property type="match status" value="1"/>
</dbReference>
<evidence type="ECO:0000313" key="4">
    <source>
        <dbReference type="EMBL" id="MCM5680034.1"/>
    </source>
</evidence>
<dbReference type="SUPFAM" id="SSF46689">
    <property type="entry name" value="Homeodomain-like"/>
    <property type="match status" value="1"/>
</dbReference>
<dbReference type="RefSeq" id="WP_251778267.1">
    <property type="nucleotide sequence ID" value="NZ_JAMKFE010000005.1"/>
</dbReference>
<dbReference type="PANTHER" id="PTHR30055:SF146">
    <property type="entry name" value="HTH-TYPE TRANSCRIPTIONAL DUAL REGULATOR CECR"/>
    <property type="match status" value="1"/>
</dbReference>
<dbReference type="Pfam" id="PF00440">
    <property type="entry name" value="TetR_N"/>
    <property type="match status" value="1"/>
</dbReference>
<dbReference type="InterPro" id="IPR050109">
    <property type="entry name" value="HTH-type_TetR-like_transc_reg"/>
</dbReference>
<reference evidence="4" key="1">
    <citation type="submission" date="2022-05" db="EMBL/GenBank/DDBJ databases">
        <title>Schlegelella sp. nov., isolated from mangrove soil.</title>
        <authorList>
            <person name="Liu Y."/>
            <person name="Ge X."/>
            <person name="Liu W."/>
        </authorList>
    </citation>
    <scope>NUCLEOTIDE SEQUENCE</scope>
    <source>
        <strain evidence="4">S2-27</strain>
    </source>
</reference>
<protein>
    <submittedName>
        <fullName evidence="4">TetR/AcrR family transcriptional regulator</fullName>
    </submittedName>
</protein>
<evidence type="ECO:0000256" key="2">
    <source>
        <dbReference type="PROSITE-ProRule" id="PRU00335"/>
    </source>
</evidence>
<dbReference type="PRINTS" id="PR00455">
    <property type="entry name" value="HTHTETR"/>
</dbReference>
<evidence type="ECO:0000256" key="1">
    <source>
        <dbReference type="ARBA" id="ARBA00023125"/>
    </source>
</evidence>
<dbReference type="InterPro" id="IPR009057">
    <property type="entry name" value="Homeodomain-like_sf"/>
</dbReference>
<dbReference type="Proteomes" id="UP001165541">
    <property type="component" value="Unassembled WGS sequence"/>
</dbReference>
<feature type="domain" description="HTH tetR-type" evidence="3">
    <location>
        <begin position="16"/>
        <end position="76"/>
    </location>
</feature>
<organism evidence="4 5">
    <name type="scientific">Caldimonas mangrovi</name>
    <dbReference type="NCBI Taxonomy" id="2944811"/>
    <lineage>
        <taxon>Bacteria</taxon>
        <taxon>Pseudomonadati</taxon>
        <taxon>Pseudomonadota</taxon>
        <taxon>Betaproteobacteria</taxon>
        <taxon>Burkholderiales</taxon>
        <taxon>Sphaerotilaceae</taxon>
        <taxon>Caldimonas</taxon>
    </lineage>
</organism>
<dbReference type="PANTHER" id="PTHR30055">
    <property type="entry name" value="HTH-TYPE TRANSCRIPTIONAL REGULATOR RUTR"/>
    <property type="match status" value="1"/>
</dbReference>
<accession>A0ABT0YMS3</accession>
<evidence type="ECO:0000313" key="5">
    <source>
        <dbReference type="Proteomes" id="UP001165541"/>
    </source>
</evidence>
<feature type="DNA-binding region" description="H-T-H motif" evidence="2">
    <location>
        <begin position="39"/>
        <end position="58"/>
    </location>
</feature>